<dbReference type="Gene3D" id="3.90.1600.10">
    <property type="entry name" value="Palm domain of DNA polymerase"/>
    <property type="match status" value="2"/>
</dbReference>
<dbReference type="NCBIfam" id="TIGR00592">
    <property type="entry name" value="pol2"/>
    <property type="match status" value="1"/>
</dbReference>
<dbReference type="OrthoDB" id="6755010at2759"/>
<gene>
    <name evidence="11" type="ORF">BXYJ_LOCUS1752</name>
</gene>
<dbReference type="Proteomes" id="UP000582659">
    <property type="component" value="Unassembled WGS sequence"/>
</dbReference>
<keyword evidence="4 5" id="KW-0239">DNA-directed DNA polymerase</keyword>
<dbReference type="InterPro" id="IPR006133">
    <property type="entry name" value="DNA-dir_DNA_pol_B_exonuc"/>
</dbReference>
<dbReference type="InterPro" id="IPR038256">
    <property type="entry name" value="Pol_alpha_znc_sf"/>
</dbReference>
<dbReference type="GO" id="GO:0006272">
    <property type="term" value="P:leading strand elongation"/>
    <property type="evidence" value="ECO:0007669"/>
    <property type="project" value="TreeGrafter"/>
</dbReference>
<dbReference type="WBParaSite" id="BXY_0576300.1">
    <property type="protein sequence ID" value="BXY_0576300.1"/>
    <property type="gene ID" value="BXY_0576300"/>
</dbReference>
<organism evidence="13 15">
    <name type="scientific">Bursaphelenchus xylophilus</name>
    <name type="common">Pinewood nematode worm</name>
    <name type="synonym">Aphelenchoides xylophilus</name>
    <dbReference type="NCBI Taxonomy" id="6326"/>
    <lineage>
        <taxon>Eukaryota</taxon>
        <taxon>Metazoa</taxon>
        <taxon>Ecdysozoa</taxon>
        <taxon>Nematoda</taxon>
        <taxon>Chromadorea</taxon>
        <taxon>Rhabditida</taxon>
        <taxon>Tylenchina</taxon>
        <taxon>Tylenchomorpha</taxon>
        <taxon>Aphelenchoidea</taxon>
        <taxon>Aphelenchoididae</taxon>
        <taxon>Bursaphelenchus</taxon>
    </lineage>
</organism>
<dbReference type="Gene3D" id="1.10.3200.20">
    <property type="entry name" value="DNA Polymerase alpha, zinc finger"/>
    <property type="match status" value="1"/>
</dbReference>
<comment type="similarity">
    <text evidence="1 5">Belongs to the DNA polymerase type-B family.</text>
</comment>
<dbReference type="InterPro" id="IPR015088">
    <property type="entry name" value="Znf_DNA-dir_DNA_pol_B_alpha"/>
</dbReference>
<keyword evidence="3 5" id="KW-0548">Nucleotidyltransferase</keyword>
<evidence type="ECO:0000259" key="10">
    <source>
        <dbReference type="Pfam" id="PF12254"/>
    </source>
</evidence>
<evidence type="ECO:0000313" key="14">
    <source>
        <dbReference type="Proteomes" id="UP000659654"/>
    </source>
</evidence>
<keyword evidence="5" id="KW-0235">DNA replication</keyword>
<dbReference type="PANTHER" id="PTHR45861">
    <property type="entry name" value="DNA POLYMERASE ALPHA CATALYTIC SUBUNIT"/>
    <property type="match status" value="1"/>
</dbReference>
<dbReference type="EC" id="2.7.7.7" evidence="5"/>
<evidence type="ECO:0000313" key="11">
    <source>
        <dbReference type="EMBL" id="CAD5210072.1"/>
    </source>
</evidence>
<evidence type="ECO:0000313" key="15">
    <source>
        <dbReference type="WBParaSite" id="BXY_0576300.1"/>
    </source>
</evidence>
<dbReference type="Proteomes" id="UP000659654">
    <property type="component" value="Unassembled WGS sequence"/>
</dbReference>
<keyword evidence="14" id="KW-1185">Reference proteome</keyword>
<feature type="region of interest" description="Disordered" evidence="6">
    <location>
        <begin position="1154"/>
        <end position="1175"/>
    </location>
</feature>
<dbReference type="Gene3D" id="3.30.420.10">
    <property type="entry name" value="Ribonuclease H-like superfamily/Ribonuclease H"/>
    <property type="match status" value="1"/>
</dbReference>
<dbReference type="InterPro" id="IPR042087">
    <property type="entry name" value="DNA_pol_B_thumb"/>
</dbReference>
<reference evidence="12" key="2">
    <citation type="submission" date="2020-08" db="EMBL/GenBank/DDBJ databases">
        <authorList>
            <person name="Kikuchi T."/>
        </authorList>
    </citation>
    <scope>NUCLEOTIDE SEQUENCE</scope>
    <source>
        <strain evidence="11">Ka4C1</strain>
    </source>
</reference>
<evidence type="ECO:0000256" key="6">
    <source>
        <dbReference type="SAM" id="MobiDB-lite"/>
    </source>
</evidence>
<evidence type="ECO:0000259" key="7">
    <source>
        <dbReference type="Pfam" id="PF00136"/>
    </source>
</evidence>
<feature type="domain" description="DNA-directed DNA polymerase family B multifunctional" evidence="7">
    <location>
        <begin position="705"/>
        <end position="1139"/>
    </location>
</feature>
<dbReference type="GO" id="GO:0003682">
    <property type="term" value="F:chromatin binding"/>
    <property type="evidence" value="ECO:0007669"/>
    <property type="project" value="TreeGrafter"/>
</dbReference>
<dbReference type="EMBL" id="CAJFDI010000001">
    <property type="protein sequence ID" value="CAD5210072.1"/>
    <property type="molecule type" value="Genomic_DNA"/>
</dbReference>
<feature type="domain" description="DNA-directed DNA polymerase family B exonuclease" evidence="8">
    <location>
        <begin position="395"/>
        <end position="595"/>
    </location>
</feature>
<dbReference type="SMART" id="SM00486">
    <property type="entry name" value="POLBc"/>
    <property type="match status" value="1"/>
</dbReference>
<dbReference type="EMBL" id="CAJFCV020000001">
    <property type="protein sequence ID" value="CAG9085673.1"/>
    <property type="molecule type" value="Genomic_DNA"/>
</dbReference>
<dbReference type="InterPro" id="IPR024647">
    <property type="entry name" value="DNA_pol_a_cat_su_N"/>
</dbReference>
<keyword evidence="2 5" id="KW-0808">Transferase</keyword>
<dbReference type="GO" id="GO:0006273">
    <property type="term" value="P:lagging strand elongation"/>
    <property type="evidence" value="ECO:0007669"/>
    <property type="project" value="TreeGrafter"/>
</dbReference>
<evidence type="ECO:0000256" key="1">
    <source>
        <dbReference type="ARBA" id="ARBA00005755"/>
    </source>
</evidence>
<dbReference type="SUPFAM" id="SSF56672">
    <property type="entry name" value="DNA/RNA polymerases"/>
    <property type="match status" value="1"/>
</dbReference>
<feature type="domain" description="Zinc finger DNA-directed DNA polymerase family B alpha" evidence="9">
    <location>
        <begin position="1181"/>
        <end position="1356"/>
    </location>
</feature>
<dbReference type="PRINTS" id="PR00106">
    <property type="entry name" value="DNAPOLB"/>
</dbReference>
<dbReference type="Gene3D" id="1.10.132.60">
    <property type="entry name" value="DNA polymerase family B, C-terminal domain"/>
    <property type="match status" value="1"/>
</dbReference>
<dbReference type="Gene3D" id="3.30.70.2820">
    <property type="match status" value="1"/>
</dbReference>
<dbReference type="GO" id="GO:0000166">
    <property type="term" value="F:nucleotide binding"/>
    <property type="evidence" value="ECO:0007669"/>
    <property type="project" value="InterPro"/>
</dbReference>
<dbReference type="Pfam" id="PF12254">
    <property type="entry name" value="DNA_pol_alpha_N"/>
    <property type="match status" value="1"/>
</dbReference>
<dbReference type="Gene3D" id="2.40.50.730">
    <property type="match status" value="1"/>
</dbReference>
<reference evidence="15" key="1">
    <citation type="submission" date="2016-11" db="UniProtKB">
        <authorList>
            <consortium name="WormBaseParasite"/>
        </authorList>
    </citation>
    <scope>IDENTIFICATION</scope>
</reference>
<dbReference type="GO" id="GO:0003688">
    <property type="term" value="F:DNA replication origin binding"/>
    <property type="evidence" value="ECO:0007669"/>
    <property type="project" value="TreeGrafter"/>
</dbReference>
<dbReference type="SUPFAM" id="SSF53098">
    <property type="entry name" value="Ribonuclease H-like"/>
    <property type="match status" value="1"/>
</dbReference>
<comment type="catalytic activity">
    <reaction evidence="5">
        <text>DNA(n) + a 2'-deoxyribonucleoside 5'-triphosphate = DNA(n+1) + diphosphate</text>
        <dbReference type="Rhea" id="RHEA:22508"/>
        <dbReference type="Rhea" id="RHEA-COMP:17339"/>
        <dbReference type="Rhea" id="RHEA-COMP:17340"/>
        <dbReference type="ChEBI" id="CHEBI:33019"/>
        <dbReference type="ChEBI" id="CHEBI:61560"/>
        <dbReference type="ChEBI" id="CHEBI:173112"/>
        <dbReference type="EC" id="2.7.7.7"/>
    </reaction>
</comment>
<dbReference type="InterPro" id="IPR012337">
    <property type="entry name" value="RNaseH-like_sf"/>
</dbReference>
<dbReference type="GO" id="GO:0003887">
    <property type="term" value="F:DNA-directed DNA polymerase activity"/>
    <property type="evidence" value="ECO:0007669"/>
    <property type="project" value="UniProtKB-KW"/>
</dbReference>
<dbReference type="InterPro" id="IPR043502">
    <property type="entry name" value="DNA/RNA_pol_sf"/>
</dbReference>
<dbReference type="InterPro" id="IPR036397">
    <property type="entry name" value="RNaseH_sf"/>
</dbReference>
<evidence type="ECO:0000259" key="8">
    <source>
        <dbReference type="Pfam" id="PF03104"/>
    </source>
</evidence>
<feature type="compositionally biased region" description="Basic and acidic residues" evidence="6">
    <location>
        <begin position="16"/>
        <end position="28"/>
    </location>
</feature>
<feature type="domain" description="DNA polymerase alpha catalytic subunit N-terminal" evidence="10">
    <location>
        <begin position="27"/>
        <end position="86"/>
    </location>
</feature>
<dbReference type="SMR" id="A0A1I7RYE6"/>
<dbReference type="InterPro" id="IPR006134">
    <property type="entry name" value="DNA-dir_DNA_pol_B_multi_dom"/>
</dbReference>
<evidence type="ECO:0000313" key="12">
    <source>
        <dbReference type="EMBL" id="CAG9085673.1"/>
    </source>
</evidence>
<evidence type="ECO:0000256" key="4">
    <source>
        <dbReference type="ARBA" id="ARBA00022932"/>
    </source>
</evidence>
<dbReference type="GO" id="GO:0005658">
    <property type="term" value="C:alpha DNA polymerase:primase complex"/>
    <property type="evidence" value="ECO:0007669"/>
    <property type="project" value="TreeGrafter"/>
</dbReference>
<proteinExistence type="inferred from homology"/>
<evidence type="ECO:0000256" key="3">
    <source>
        <dbReference type="ARBA" id="ARBA00022695"/>
    </source>
</evidence>
<feature type="compositionally biased region" description="Polar residues" evidence="6">
    <location>
        <begin position="1164"/>
        <end position="1173"/>
    </location>
</feature>
<sequence>MSDGEGDRRRSSRRPVNKEKDAKASALERLKEARLSGKRSYRARVDDMVQDVLVDVDEEEYNRRYRAADFVDDDDGAGYADSDEDEKDILQVTSKNKKKVTKREEVKGKKAGDITQFLRPDIRNSEKTHTSQADDEAALAEALAQLDETADNGAPMFDFLAGPLMDNAEAVEDHWQCQDEAVPSTPEVFKPATIKRVRRISEDEICASKVAKLDQTLVKSEKPDLETTTEIANFVQPDCANVNEDFPIVEESVVEEIFGGQDTEDPMEEDEELEAEDGDSKSVKLFCLDFYETAKGTVFMFGKIGQKSCCIEVKGIERVVYFIPVQEEMEDLKKEVTNILKKEGINQFRSKETNIKYVPDADDMEKEMKALMVAYDSTLPALSMELTGTYFKRVLNVNASPLERLLMESNLRTPGFVQISNIEEAQSKKSYCELEFTVNNRSMKNIIMAPGPRFAPKIKMLVMNVASVFLPGGNREIIAINGLFKKNASLDRANDKNASAYDSLNFIAKPTKGTFPITLNDVLTQKNMKNKVFVHQNERALLAAFLVKVKELDPDLIVMHGANEQLDLLKTKLARHKISTFSFFSKLKKTTPIDKIGRWNLTCLTAGRLVLCSKEAAAELDTKSKSQNMEDLVPSLLTPNDPTIQRTELTNPELLEPFFSANGVPSIFKLLKWSWHEAYLSLLVVLQLNALPLFVRITQIVGGVMSRTLVGGRSQRNEFLFLHAFYERGYVPWDKKKRNKEKQGDSSGGTVVDPKTGLYETYIVLLDFNSLYPSIIQEFNICFTTVDKCYRIADKKDVLSSIPDSDVPQGILPKEIGELVRKRRAVKQEMKRVPRGSDRYLQLDVEQLGLKLTANSMYGCLGATDFRFYANFLAIMITLKGRSLLARSQEIAERSYRVIYGDTDSIMVNSNTSKHQEAVQIANRLKKDLNGKFKHIEMDIDGLFKKFLLLKKKTYAALTVSVNDENDVKTEIKGLQIVRRDCSDVVKKAGRHVLDIVLGPSDSKSVDILAFLTEWKEKLLGNQFSLEEFQIYQKLSKDLNQYGDGDKHSGMAKRLNQTGKFNFRVGDMVKYIVCNDGSGNSSSKRLYHITELEEANKTIVTDKASDDKENVEPIRPKLAVDYKYYQESLKTIVSTICEPLEDLEVYQISEALGLDPSKDRSRPKPTNYSSGDFNRNDTEYDGFSFECPHCQKNVIINSPVIIQDDVVTFTLETCLECGHGLISDQPYLITRCHQLMDEYISRNSKSPFRCEKCEYTETDMNRLMWRSHKYVPCCPECFSNLTQEYDLAQLCEQQQTFSYLFDLNLFISKCKNTHLKKKIETAPNFQEMKHLYGLMSDIAKERWMQNKAFKIDLTSLLRSFRIK</sequence>
<feature type="region of interest" description="Disordered" evidence="6">
    <location>
        <begin position="1"/>
        <end position="28"/>
    </location>
</feature>
<evidence type="ECO:0000256" key="2">
    <source>
        <dbReference type="ARBA" id="ARBA00022679"/>
    </source>
</evidence>
<evidence type="ECO:0000259" key="9">
    <source>
        <dbReference type="Pfam" id="PF08996"/>
    </source>
</evidence>
<protein>
    <recommendedName>
        <fullName evidence="5">DNA polymerase</fullName>
        <ecNumber evidence="5">2.7.7.7</ecNumber>
    </recommendedName>
</protein>
<evidence type="ECO:0000256" key="5">
    <source>
        <dbReference type="RuleBase" id="RU000442"/>
    </source>
</evidence>
<dbReference type="InterPro" id="IPR017964">
    <property type="entry name" value="DNA-dir_DNA_pol_B_CS"/>
</dbReference>
<dbReference type="eggNOG" id="KOG0970">
    <property type="taxonomic scope" value="Eukaryota"/>
</dbReference>
<dbReference type="GO" id="GO:1902975">
    <property type="term" value="P:mitotic DNA replication initiation"/>
    <property type="evidence" value="ECO:0007669"/>
    <property type="project" value="TreeGrafter"/>
</dbReference>
<dbReference type="InterPro" id="IPR006172">
    <property type="entry name" value="DNA-dir_DNA_pol_B"/>
</dbReference>
<accession>A0A1I7RYE6</accession>
<dbReference type="PROSITE" id="PS00116">
    <property type="entry name" value="DNA_POLYMERASE_B"/>
    <property type="match status" value="1"/>
</dbReference>
<evidence type="ECO:0000313" key="13">
    <source>
        <dbReference type="Proteomes" id="UP000095284"/>
    </source>
</evidence>
<dbReference type="Pfam" id="PF08996">
    <property type="entry name" value="zf-DNA_Pol"/>
    <property type="match status" value="1"/>
</dbReference>
<name>A0A1I7RYE6_BURXY</name>
<dbReference type="InterPro" id="IPR023211">
    <property type="entry name" value="DNA_pol_palm_dom_sf"/>
</dbReference>
<dbReference type="GO" id="GO:0003697">
    <property type="term" value="F:single-stranded DNA binding"/>
    <property type="evidence" value="ECO:0007669"/>
    <property type="project" value="TreeGrafter"/>
</dbReference>
<dbReference type="Pfam" id="PF00136">
    <property type="entry name" value="DNA_pol_B"/>
    <property type="match status" value="1"/>
</dbReference>
<dbReference type="PANTHER" id="PTHR45861:SF1">
    <property type="entry name" value="DNA POLYMERASE ALPHA CATALYTIC SUBUNIT"/>
    <property type="match status" value="1"/>
</dbReference>
<dbReference type="Pfam" id="PF03104">
    <property type="entry name" value="DNA_pol_B_exo1"/>
    <property type="match status" value="1"/>
</dbReference>
<keyword evidence="5" id="KW-0238">DNA-binding</keyword>
<dbReference type="Proteomes" id="UP000095284">
    <property type="component" value="Unplaced"/>
</dbReference>